<accession>A0A448ZGF4</accession>
<dbReference type="InterPro" id="IPR036259">
    <property type="entry name" value="MFS_trans_sf"/>
</dbReference>
<feature type="compositionally biased region" description="Polar residues" evidence="5">
    <location>
        <begin position="289"/>
        <end position="301"/>
    </location>
</feature>
<gene>
    <name evidence="7" type="ORF">PSNMU_V1.4_AUG-EV-PASAV3_0080890</name>
</gene>
<feature type="region of interest" description="Disordered" evidence="5">
    <location>
        <begin position="495"/>
        <end position="517"/>
    </location>
</feature>
<dbReference type="GO" id="GO:0022857">
    <property type="term" value="F:transmembrane transporter activity"/>
    <property type="evidence" value="ECO:0007669"/>
    <property type="project" value="InterPro"/>
</dbReference>
<dbReference type="OrthoDB" id="5588846at2759"/>
<name>A0A448ZGF4_9STRA</name>
<dbReference type="EMBL" id="CAACVS010000335">
    <property type="protein sequence ID" value="VEU41123.1"/>
    <property type="molecule type" value="Genomic_DNA"/>
</dbReference>
<evidence type="ECO:0000256" key="1">
    <source>
        <dbReference type="ARBA" id="ARBA00004141"/>
    </source>
</evidence>
<proteinExistence type="predicted"/>
<evidence type="ECO:0000256" key="6">
    <source>
        <dbReference type="SAM" id="Phobius"/>
    </source>
</evidence>
<evidence type="ECO:0000256" key="3">
    <source>
        <dbReference type="ARBA" id="ARBA00022989"/>
    </source>
</evidence>
<feature type="compositionally biased region" description="Polar residues" evidence="5">
    <location>
        <begin position="178"/>
        <end position="200"/>
    </location>
</feature>
<keyword evidence="4 6" id="KW-0472">Membrane</keyword>
<comment type="subcellular location">
    <subcellularLocation>
        <location evidence="1">Membrane</location>
        <topology evidence="1">Multi-pass membrane protein</topology>
    </subcellularLocation>
</comment>
<feature type="compositionally biased region" description="Polar residues" evidence="5">
    <location>
        <begin position="495"/>
        <end position="504"/>
    </location>
</feature>
<evidence type="ECO:0000313" key="8">
    <source>
        <dbReference type="Proteomes" id="UP000291116"/>
    </source>
</evidence>
<feature type="transmembrane region" description="Helical" evidence="6">
    <location>
        <begin position="1104"/>
        <end position="1123"/>
    </location>
</feature>
<evidence type="ECO:0008006" key="9">
    <source>
        <dbReference type="Google" id="ProtNLM"/>
    </source>
</evidence>
<feature type="region of interest" description="Disordered" evidence="5">
    <location>
        <begin position="283"/>
        <end position="303"/>
    </location>
</feature>
<keyword evidence="3 6" id="KW-1133">Transmembrane helix</keyword>
<feature type="transmembrane region" description="Helical" evidence="6">
    <location>
        <begin position="680"/>
        <end position="698"/>
    </location>
</feature>
<evidence type="ECO:0000256" key="4">
    <source>
        <dbReference type="ARBA" id="ARBA00023136"/>
    </source>
</evidence>
<dbReference type="Proteomes" id="UP000291116">
    <property type="component" value="Unassembled WGS sequence"/>
</dbReference>
<dbReference type="SUPFAM" id="SSF103473">
    <property type="entry name" value="MFS general substrate transporter"/>
    <property type="match status" value="1"/>
</dbReference>
<feature type="transmembrane region" description="Helical" evidence="6">
    <location>
        <begin position="808"/>
        <end position="830"/>
    </location>
</feature>
<feature type="transmembrane region" description="Helical" evidence="6">
    <location>
        <begin position="923"/>
        <end position="941"/>
    </location>
</feature>
<dbReference type="GO" id="GO:0016020">
    <property type="term" value="C:membrane"/>
    <property type="evidence" value="ECO:0007669"/>
    <property type="project" value="UniProtKB-SubCell"/>
</dbReference>
<evidence type="ECO:0000256" key="5">
    <source>
        <dbReference type="SAM" id="MobiDB-lite"/>
    </source>
</evidence>
<feature type="transmembrane region" description="Helical" evidence="6">
    <location>
        <begin position="961"/>
        <end position="981"/>
    </location>
</feature>
<feature type="transmembrane region" description="Helical" evidence="6">
    <location>
        <begin position="850"/>
        <end position="870"/>
    </location>
</feature>
<keyword evidence="8" id="KW-1185">Reference proteome</keyword>
<feature type="transmembrane region" description="Helical" evidence="6">
    <location>
        <begin position="993"/>
        <end position="1010"/>
    </location>
</feature>
<feature type="transmembrane region" description="Helical" evidence="6">
    <location>
        <begin position="747"/>
        <end position="764"/>
    </location>
</feature>
<reference evidence="7 8" key="1">
    <citation type="submission" date="2019-01" db="EMBL/GenBank/DDBJ databases">
        <authorList>
            <person name="Ferrante I. M."/>
        </authorList>
    </citation>
    <scope>NUCLEOTIDE SEQUENCE [LARGE SCALE GENOMIC DNA]</scope>
    <source>
        <strain evidence="7 8">B856</strain>
    </source>
</reference>
<sequence>MEYPYNLHGGQGFRTSLDEAIRLSYSYSEGDGIGRIGLDHDSRSNGIAPSWLQNLSYPQDSDKNNSNRIINSAANPADGSLSHKNIPVVDYATFKQKLRNYGRCRDKLRRLLEDTNTTIATEQLQEQNCGSIGNGKVRDSVFVDDMEAILAELLTINKNNLDSRIITSFENPYVSMGDNEQQSSPSNNARKESSNVSNIGSLRSCDLPGLWRSDRKRKTIKRRNVLRRASNIERDDLTGFLAGESRKIYAYYDSSLRSLQGRVIKWIKRRQLLDDNALFSQSSEKRRNTMQSAGSTGIGTMNNANRNSSAISAHLQETIALGRDLLDLQAFCAMNILVVRQILIRYDAFTRSVEGTPLMEFYLKQVLHSKNNTRRSIGREAESQNRDSNSDNKYHWELQQILSHHGISSLCEKFYSQLLLGGKTMGDKNITNIGSNHYEFESDREQQRYDTIISVITERFQSDREQLSRIVLSLSIEKTVSLANVELSDTTTHSTRTISLSIPQSPASTSTPSANTNASKTITDTLIEMVQRYSWCGMYMEDQIGWTTADRGRTLTEEMRSLSKWKRQSQMVWSKTDADMFVEAVEQANALVAAGEDGQRRLGFAACLNLECDNLAGCGNDNEELRISTAGEGGGAIHLALSSDQDADMDVDTAGSSTIDDNHSFVTDDGGDELTGQQKFNLVMALGGGFLYCMNYYIVEPSSTMYVNALGAQDAAGAILIGMMPIACFLAAIVYSVWTNTVYRQPFLVSCSLMVMGNIVYSSAFNYQSLPMALVGRFMTGLGGPKMIVRRYIADTTSSGIRTSVNALFGMVVAAGSALGPCCAILLSNFDFIVVLPGGKSEIWFNSMTGPGWFMAFLWGIFSAILFYGFREEERIGLKEKLQQDNEESLIEGQGENKKPKDIVEEGNKDDSLWTELKRACKYLLFPVQICMGLLFGKVFVIETLVSCTSALSKNRYGWTIHEVGALGCFNGFFVIPISILVGKLSMYYQDRYLMVCLLLVGISGLSLLVDVSDLVDGNSERTYNKNTWWSVGPTQYVIGYFVTYVSIQSFEGIIGSALSKLIPTALAQGTFNSGLLATLVDTSGRGCGDIFISLMGFLNIRQLMNLLFIPGLFILVTCLTVVRRNYDVLAV</sequence>
<dbReference type="AlphaFoldDB" id="A0A448ZGF4"/>
<evidence type="ECO:0000313" key="7">
    <source>
        <dbReference type="EMBL" id="VEU41123.1"/>
    </source>
</evidence>
<dbReference type="InterPro" id="IPR051068">
    <property type="entry name" value="MFS_Domain-Containing_Protein"/>
</dbReference>
<feature type="compositionally biased region" description="Low complexity" evidence="5">
    <location>
        <begin position="505"/>
        <end position="517"/>
    </location>
</feature>
<dbReference type="Pfam" id="PF07690">
    <property type="entry name" value="MFS_1"/>
    <property type="match status" value="1"/>
</dbReference>
<dbReference type="Gene3D" id="1.20.1250.20">
    <property type="entry name" value="MFS general substrate transporter like domains"/>
    <property type="match status" value="1"/>
</dbReference>
<organism evidence="7 8">
    <name type="scientific">Pseudo-nitzschia multistriata</name>
    <dbReference type="NCBI Taxonomy" id="183589"/>
    <lineage>
        <taxon>Eukaryota</taxon>
        <taxon>Sar</taxon>
        <taxon>Stramenopiles</taxon>
        <taxon>Ochrophyta</taxon>
        <taxon>Bacillariophyta</taxon>
        <taxon>Bacillariophyceae</taxon>
        <taxon>Bacillariophycidae</taxon>
        <taxon>Bacillariales</taxon>
        <taxon>Bacillariaceae</taxon>
        <taxon>Pseudo-nitzschia</taxon>
    </lineage>
</organism>
<feature type="region of interest" description="Disordered" evidence="5">
    <location>
        <begin position="174"/>
        <end position="200"/>
    </location>
</feature>
<evidence type="ECO:0000256" key="2">
    <source>
        <dbReference type="ARBA" id="ARBA00022692"/>
    </source>
</evidence>
<feature type="transmembrane region" description="Helical" evidence="6">
    <location>
        <begin position="718"/>
        <end position="738"/>
    </location>
</feature>
<dbReference type="PANTHER" id="PTHR23510">
    <property type="entry name" value="INNER MEMBRANE TRANSPORT PROTEIN YAJR"/>
    <property type="match status" value="1"/>
</dbReference>
<dbReference type="PANTHER" id="PTHR23510:SF64">
    <property type="entry name" value="INNER MEMBRANE TRANSPORT PROTEIN YAJR"/>
    <property type="match status" value="1"/>
</dbReference>
<keyword evidence="2 6" id="KW-0812">Transmembrane</keyword>
<dbReference type="InterPro" id="IPR011701">
    <property type="entry name" value="MFS"/>
</dbReference>
<protein>
    <recommendedName>
        <fullName evidence="9">SPX domain-containing protein</fullName>
    </recommendedName>
</protein>